<organism evidence="2 3">
    <name type="scientific">Xylaria flabelliformis</name>
    <dbReference type="NCBI Taxonomy" id="2512241"/>
    <lineage>
        <taxon>Eukaryota</taxon>
        <taxon>Fungi</taxon>
        <taxon>Dikarya</taxon>
        <taxon>Ascomycota</taxon>
        <taxon>Pezizomycotina</taxon>
        <taxon>Sordariomycetes</taxon>
        <taxon>Xylariomycetidae</taxon>
        <taxon>Xylariales</taxon>
        <taxon>Xylariaceae</taxon>
        <taxon>Xylaria</taxon>
    </lineage>
</organism>
<feature type="compositionally biased region" description="Low complexity" evidence="1">
    <location>
        <begin position="1"/>
        <end position="16"/>
    </location>
</feature>
<proteinExistence type="predicted"/>
<name>A0A553ICY8_9PEZI</name>
<evidence type="ECO:0000313" key="3">
    <source>
        <dbReference type="Proteomes" id="UP000319160"/>
    </source>
</evidence>
<keyword evidence="3" id="KW-1185">Reference proteome</keyword>
<evidence type="ECO:0000256" key="1">
    <source>
        <dbReference type="SAM" id="MobiDB-lite"/>
    </source>
</evidence>
<reference evidence="3" key="1">
    <citation type="submission" date="2019-06" db="EMBL/GenBank/DDBJ databases">
        <title>Draft genome sequence of the griseofulvin-producing fungus Xylaria cubensis strain G536.</title>
        <authorList>
            <person name="Mead M.E."/>
            <person name="Raja H.A."/>
            <person name="Steenwyk J.L."/>
            <person name="Knowles S.L."/>
            <person name="Oberlies N.H."/>
            <person name="Rokas A."/>
        </authorList>
    </citation>
    <scope>NUCLEOTIDE SEQUENCE [LARGE SCALE GENOMIC DNA]</scope>
    <source>
        <strain evidence="3">G536</strain>
    </source>
</reference>
<protein>
    <submittedName>
        <fullName evidence="2">Uncharacterized protein</fullName>
    </submittedName>
</protein>
<evidence type="ECO:0000313" key="2">
    <source>
        <dbReference type="EMBL" id="TRX98060.1"/>
    </source>
</evidence>
<feature type="region of interest" description="Disordered" evidence="1">
    <location>
        <begin position="67"/>
        <end position="134"/>
    </location>
</feature>
<dbReference type="AlphaFoldDB" id="A0A553ICY8"/>
<comment type="caution">
    <text evidence="2">The sequence shown here is derived from an EMBL/GenBank/DDBJ whole genome shotgun (WGS) entry which is preliminary data.</text>
</comment>
<dbReference type="Proteomes" id="UP000319160">
    <property type="component" value="Unassembled WGS sequence"/>
</dbReference>
<accession>A0A553ICY8</accession>
<dbReference type="OrthoDB" id="4765053at2759"/>
<feature type="compositionally biased region" description="Basic and acidic residues" evidence="1">
    <location>
        <begin position="112"/>
        <end position="134"/>
    </location>
</feature>
<feature type="region of interest" description="Disordered" evidence="1">
    <location>
        <begin position="1"/>
        <end position="34"/>
    </location>
</feature>
<sequence length="134" mass="13889">MNPHTTPTAQLTIPTTGAQTQGVGKPDTADPTCSCPSQANTALTTDGFKDGSETAAQQGEGVAAAITGDEAQPVEGDTQPKKAVKESKASEWYHDDDVSQDAQSGSLDEVEERLRKEVGAQAKGEEAGEAKKTT</sequence>
<feature type="compositionally biased region" description="Basic and acidic residues" evidence="1">
    <location>
        <begin position="78"/>
        <end position="97"/>
    </location>
</feature>
<dbReference type="EMBL" id="VFLP01000004">
    <property type="protein sequence ID" value="TRX98060.1"/>
    <property type="molecule type" value="Genomic_DNA"/>
</dbReference>
<gene>
    <name evidence="2" type="ORF">FHL15_001270</name>
</gene>